<dbReference type="AlphaFoldDB" id="A0A146K9Z9"/>
<sequence length="188" mass="21000">IVVTGLLNAGKSSVINNFSRKQFSDQYFTTTTTSFQSVSYNIQNYQFNIKFWDIAGSGINQITSAYCRDSDAIMVVADSTDTHIEKNIANLMTDLKIYQKQSKQKIPVVLLLNKCDIANVSEKIVDELMDKHKFQLIFKVSAKTGAGLREALNGTLLNVEYDEGDISKEESNALLSSMSLVRKKDCCC</sequence>
<dbReference type="NCBIfam" id="TIGR00231">
    <property type="entry name" value="small_GTP"/>
    <property type="match status" value="1"/>
</dbReference>
<evidence type="ECO:0000313" key="3">
    <source>
        <dbReference type="EMBL" id="JAP92555.1"/>
    </source>
</evidence>
<keyword evidence="1" id="KW-0547">Nucleotide-binding</keyword>
<dbReference type="InterPro" id="IPR027417">
    <property type="entry name" value="P-loop_NTPase"/>
</dbReference>
<reference evidence="3" key="1">
    <citation type="submission" date="2015-07" db="EMBL/GenBank/DDBJ databases">
        <title>Adaptation to a free-living lifestyle via gene acquisitions in the diplomonad Trepomonas sp. PC1.</title>
        <authorList>
            <person name="Xu F."/>
            <person name="Jerlstrom-Hultqvist J."/>
            <person name="Kolisko M."/>
            <person name="Simpson A.G.B."/>
            <person name="Roger A.J."/>
            <person name="Svard S.G."/>
            <person name="Andersson J.O."/>
        </authorList>
    </citation>
    <scope>NUCLEOTIDE SEQUENCE</scope>
    <source>
        <strain evidence="3">PC1</strain>
    </source>
</reference>
<dbReference type="EMBL" id="GDID01004051">
    <property type="protein sequence ID" value="JAP92555.1"/>
    <property type="molecule type" value="Transcribed_RNA"/>
</dbReference>
<dbReference type="Gene3D" id="3.40.50.300">
    <property type="entry name" value="P-loop containing nucleotide triphosphate hydrolases"/>
    <property type="match status" value="1"/>
</dbReference>
<organism evidence="3">
    <name type="scientific">Trepomonas sp. PC1</name>
    <dbReference type="NCBI Taxonomy" id="1076344"/>
    <lineage>
        <taxon>Eukaryota</taxon>
        <taxon>Metamonada</taxon>
        <taxon>Diplomonadida</taxon>
        <taxon>Hexamitidae</taxon>
        <taxon>Hexamitinae</taxon>
        <taxon>Trepomonas</taxon>
    </lineage>
</organism>
<feature type="non-terminal residue" evidence="3">
    <location>
        <position position="1"/>
    </location>
</feature>
<dbReference type="SMART" id="SM00175">
    <property type="entry name" value="RAB"/>
    <property type="match status" value="1"/>
</dbReference>
<name>A0A146K9Z9_9EUKA</name>
<dbReference type="PRINTS" id="PR00449">
    <property type="entry name" value="RASTRNSFRMNG"/>
</dbReference>
<gene>
    <name evidence="3" type="ORF">TPC1_15463</name>
</gene>
<dbReference type="SUPFAM" id="SSF52540">
    <property type="entry name" value="P-loop containing nucleoside triphosphate hydrolases"/>
    <property type="match status" value="1"/>
</dbReference>
<dbReference type="InterPro" id="IPR001806">
    <property type="entry name" value="Small_GTPase"/>
</dbReference>
<accession>A0A146K9Z9</accession>
<protein>
    <submittedName>
        <fullName evidence="3">Rab-like protein</fullName>
    </submittedName>
</protein>
<proteinExistence type="predicted"/>
<evidence type="ECO:0000256" key="2">
    <source>
        <dbReference type="ARBA" id="ARBA00023134"/>
    </source>
</evidence>
<dbReference type="InterPro" id="IPR005225">
    <property type="entry name" value="Small_GTP-bd"/>
</dbReference>
<dbReference type="PROSITE" id="PS51419">
    <property type="entry name" value="RAB"/>
    <property type="match status" value="1"/>
</dbReference>
<dbReference type="GO" id="GO:0003924">
    <property type="term" value="F:GTPase activity"/>
    <property type="evidence" value="ECO:0007669"/>
    <property type="project" value="InterPro"/>
</dbReference>
<keyword evidence="2" id="KW-0342">GTP-binding</keyword>
<dbReference type="Pfam" id="PF00071">
    <property type="entry name" value="Ras"/>
    <property type="match status" value="1"/>
</dbReference>
<dbReference type="PANTHER" id="PTHR47977">
    <property type="entry name" value="RAS-RELATED PROTEIN RAB"/>
    <property type="match status" value="1"/>
</dbReference>
<evidence type="ECO:0000256" key="1">
    <source>
        <dbReference type="ARBA" id="ARBA00022741"/>
    </source>
</evidence>
<dbReference type="InterPro" id="IPR050227">
    <property type="entry name" value="Rab"/>
</dbReference>
<dbReference type="GO" id="GO:0005525">
    <property type="term" value="F:GTP binding"/>
    <property type="evidence" value="ECO:0007669"/>
    <property type="project" value="UniProtKB-KW"/>
</dbReference>